<dbReference type="AlphaFoldDB" id="A0A1B2FCQ7"/>
<name>A0A1B2FCQ7_PSEPU</name>
<protein>
    <recommendedName>
        <fullName evidence="2">Sce7726 family protein</fullName>
    </recommendedName>
</protein>
<gene>
    <name evidence="1" type="ORF">IEC33019_4496</name>
</gene>
<evidence type="ECO:0008006" key="2">
    <source>
        <dbReference type="Google" id="ProtNLM"/>
    </source>
</evidence>
<dbReference type="InterPro" id="IPR047729">
    <property type="entry name" value="Sce7726-like"/>
</dbReference>
<proteinExistence type="predicted"/>
<dbReference type="RefSeq" id="WP_099593947.1">
    <property type="nucleotide sequence ID" value="NZ_CP016634.1"/>
</dbReference>
<accession>A0A1B2FCQ7</accession>
<dbReference type="NCBIfam" id="NF033832">
    <property type="entry name" value="sce7726_fam"/>
    <property type="match status" value="1"/>
</dbReference>
<sequence length="300" mass="33823">MSTGQKKLDLCQHSAVARLFSPTIIRELATKGRSPLFSKLLLESRLLDSLDSRISVGAAFDMAFSYLKKKAYRTEYTYKAAIANKLLLGRHSLNTASLISEFRIENCKADIAIFNGTSTAYEIKSERDKLQRLNRQLSSYEKMFAKIYVVIGQNHIDEILKITPQNTGILVLNDRHSISTIREASECPEKICPITICSALQAKERIQLLEDFGIKPPDVPNTEMYRATANLFSQLDPKDVHDRMVKVIRESRKSSELIDFIPKVPKSLTAAVLAAPPKEKDRPQFMGAINTPVMEALYWA</sequence>
<evidence type="ECO:0000313" key="1">
    <source>
        <dbReference type="EMBL" id="ANY90002.1"/>
    </source>
</evidence>
<organism evidence="1">
    <name type="scientific">Pseudomonas putida</name>
    <name type="common">Arthrobacter siderocapsulatus</name>
    <dbReference type="NCBI Taxonomy" id="303"/>
    <lineage>
        <taxon>Bacteria</taxon>
        <taxon>Pseudomonadati</taxon>
        <taxon>Pseudomonadota</taxon>
        <taxon>Gammaproteobacteria</taxon>
        <taxon>Pseudomonadales</taxon>
        <taxon>Pseudomonadaceae</taxon>
        <taxon>Pseudomonas</taxon>
    </lineage>
</organism>
<reference evidence="1" key="1">
    <citation type="submission" date="2016-07" db="EMBL/GenBank/DDBJ databases">
        <title>New class B carbapenemase carried by novel plasmid in Pseudomonas putida enviromental strain in eastern Amazonia.</title>
        <authorList>
            <person name="Souza C.O."/>
            <person name="Lima K.V."/>
            <person name="Brasiliense D.M."/>
            <person name="Perez-Chaparro P.J."/>
            <person name="Mamizuka E.M."/>
            <person name="Lima M.O."/>
            <person name="Lima L.N."/>
            <person name="McCulloch J.A."/>
        </authorList>
    </citation>
    <scope>NUCLEOTIDE SEQUENCE [LARGE SCALE GENOMIC DNA]</scope>
    <source>
        <strain evidence="1">IEC33019</strain>
    </source>
</reference>
<dbReference type="EMBL" id="CP016634">
    <property type="protein sequence ID" value="ANY90002.1"/>
    <property type="molecule type" value="Genomic_DNA"/>
</dbReference>